<evidence type="ECO:0000313" key="3">
    <source>
        <dbReference type="Proteomes" id="UP001165121"/>
    </source>
</evidence>
<feature type="compositionally biased region" description="Basic and acidic residues" evidence="1">
    <location>
        <begin position="71"/>
        <end position="84"/>
    </location>
</feature>
<protein>
    <submittedName>
        <fullName evidence="2">Unnamed protein product</fullName>
    </submittedName>
</protein>
<accession>A0A9W6XE89</accession>
<comment type="caution">
    <text evidence="2">The sequence shown here is derived from an EMBL/GenBank/DDBJ whole genome shotgun (WGS) entry which is preliminary data.</text>
</comment>
<keyword evidence="3" id="KW-1185">Reference proteome</keyword>
<gene>
    <name evidence="2" type="ORF">Pfra01_001038500</name>
</gene>
<organism evidence="2 3">
    <name type="scientific">Phytophthora fragariaefolia</name>
    <dbReference type="NCBI Taxonomy" id="1490495"/>
    <lineage>
        <taxon>Eukaryota</taxon>
        <taxon>Sar</taxon>
        <taxon>Stramenopiles</taxon>
        <taxon>Oomycota</taxon>
        <taxon>Peronosporomycetes</taxon>
        <taxon>Peronosporales</taxon>
        <taxon>Peronosporaceae</taxon>
        <taxon>Phytophthora</taxon>
    </lineage>
</organism>
<dbReference type="EMBL" id="BSXT01000994">
    <property type="protein sequence ID" value="GMF37239.1"/>
    <property type="molecule type" value="Genomic_DNA"/>
</dbReference>
<reference evidence="2" key="1">
    <citation type="submission" date="2023-04" db="EMBL/GenBank/DDBJ databases">
        <title>Phytophthora fragariaefolia NBRC 109709.</title>
        <authorList>
            <person name="Ichikawa N."/>
            <person name="Sato H."/>
            <person name="Tonouchi N."/>
        </authorList>
    </citation>
    <scope>NUCLEOTIDE SEQUENCE</scope>
    <source>
        <strain evidence="2">NBRC 109709</strain>
    </source>
</reference>
<proteinExistence type="predicted"/>
<evidence type="ECO:0000313" key="2">
    <source>
        <dbReference type="EMBL" id="GMF37239.1"/>
    </source>
</evidence>
<name>A0A9W6XE89_9STRA</name>
<evidence type="ECO:0000256" key="1">
    <source>
        <dbReference type="SAM" id="MobiDB-lite"/>
    </source>
</evidence>
<sequence>MMNNQVQRWWSYGGDGAETPQANTYWNSRYDQSSLERNEVTAKWRRRWRHMRSHVRIVNGVEESQQPTAGRVDERHEGAERRLWGPEAHGSAVGRYASG</sequence>
<dbReference type="Proteomes" id="UP001165121">
    <property type="component" value="Unassembled WGS sequence"/>
</dbReference>
<feature type="region of interest" description="Disordered" evidence="1">
    <location>
        <begin position="61"/>
        <end position="99"/>
    </location>
</feature>
<dbReference type="AlphaFoldDB" id="A0A9W6XE89"/>